<dbReference type="SUPFAM" id="SSF109604">
    <property type="entry name" value="HD-domain/PDEase-like"/>
    <property type="match status" value="1"/>
</dbReference>
<accession>A0A671W4H5</accession>
<gene>
    <name evidence="3" type="primary">LOC115585100</name>
</gene>
<dbReference type="GeneTree" id="ENSGT00390000013867"/>
<dbReference type="Gene3D" id="3.30.70.2760">
    <property type="match status" value="1"/>
</dbReference>
<dbReference type="InterPro" id="IPR006674">
    <property type="entry name" value="HD_domain"/>
</dbReference>
<dbReference type="Gene3D" id="1.10.3210.10">
    <property type="entry name" value="Hypothetical protein af1432"/>
    <property type="match status" value="1"/>
</dbReference>
<dbReference type="PANTHER" id="PTHR11373:SF4">
    <property type="entry name" value="DEOXYNUCLEOSIDE TRIPHOSPHATE TRIPHOSPHOHYDROLASE SAMHD1"/>
    <property type="match status" value="1"/>
</dbReference>
<evidence type="ECO:0000256" key="1">
    <source>
        <dbReference type="ARBA" id="ARBA00005776"/>
    </source>
</evidence>
<protein>
    <recommendedName>
        <fullName evidence="2">HD domain-containing protein</fullName>
    </recommendedName>
</protein>
<dbReference type="PANTHER" id="PTHR11373">
    <property type="entry name" value="DEOXYNUCLEOSIDE TRIPHOSPHATE TRIPHOSPHOHYDROLASE"/>
    <property type="match status" value="1"/>
</dbReference>
<dbReference type="GO" id="GO:0005634">
    <property type="term" value="C:nucleus"/>
    <property type="evidence" value="ECO:0007669"/>
    <property type="project" value="TreeGrafter"/>
</dbReference>
<dbReference type="InterPro" id="IPR050135">
    <property type="entry name" value="dGTPase-like"/>
</dbReference>
<dbReference type="GO" id="GO:0045088">
    <property type="term" value="P:regulation of innate immune response"/>
    <property type="evidence" value="ECO:0007669"/>
    <property type="project" value="TreeGrafter"/>
</dbReference>
<feature type="domain" description="HD" evidence="2">
    <location>
        <begin position="54"/>
        <end position="207"/>
    </location>
</feature>
<evidence type="ECO:0000313" key="4">
    <source>
        <dbReference type="Proteomes" id="UP000472265"/>
    </source>
</evidence>
<dbReference type="GO" id="GO:0006203">
    <property type="term" value="P:dGTP catabolic process"/>
    <property type="evidence" value="ECO:0007669"/>
    <property type="project" value="TreeGrafter"/>
</dbReference>
<dbReference type="PROSITE" id="PS51831">
    <property type="entry name" value="HD"/>
    <property type="match status" value="1"/>
</dbReference>
<reference evidence="3" key="1">
    <citation type="submission" date="2021-04" db="EMBL/GenBank/DDBJ databases">
        <authorList>
            <consortium name="Wellcome Sanger Institute Data Sharing"/>
        </authorList>
    </citation>
    <scope>NUCLEOTIDE SEQUENCE [LARGE SCALE GENOMIC DNA]</scope>
</reference>
<dbReference type="AlphaFoldDB" id="A0A671W4H5"/>
<dbReference type="SMART" id="SM00471">
    <property type="entry name" value="HDc"/>
    <property type="match status" value="1"/>
</dbReference>
<dbReference type="GO" id="GO:0051607">
    <property type="term" value="P:defense response to virus"/>
    <property type="evidence" value="ECO:0007669"/>
    <property type="project" value="TreeGrafter"/>
</dbReference>
<evidence type="ECO:0000313" key="3">
    <source>
        <dbReference type="Ensembl" id="ENSSAUP00010033755.1"/>
    </source>
</evidence>
<dbReference type="Proteomes" id="UP000472265">
    <property type="component" value="Chromosome 7"/>
</dbReference>
<reference evidence="3" key="3">
    <citation type="submission" date="2025-09" db="UniProtKB">
        <authorList>
            <consortium name="Ensembl"/>
        </authorList>
    </citation>
    <scope>IDENTIFICATION</scope>
</reference>
<evidence type="ECO:0000259" key="2">
    <source>
        <dbReference type="PROSITE" id="PS51831"/>
    </source>
</evidence>
<dbReference type="CDD" id="cd00077">
    <property type="entry name" value="HDc"/>
    <property type="match status" value="1"/>
</dbReference>
<reference evidence="3" key="2">
    <citation type="submission" date="2025-08" db="UniProtKB">
        <authorList>
            <consortium name="Ensembl"/>
        </authorList>
    </citation>
    <scope>IDENTIFICATION</scope>
</reference>
<organism evidence="3 4">
    <name type="scientific">Sparus aurata</name>
    <name type="common">Gilthead sea bream</name>
    <dbReference type="NCBI Taxonomy" id="8175"/>
    <lineage>
        <taxon>Eukaryota</taxon>
        <taxon>Metazoa</taxon>
        <taxon>Chordata</taxon>
        <taxon>Craniata</taxon>
        <taxon>Vertebrata</taxon>
        <taxon>Euteleostomi</taxon>
        <taxon>Actinopterygii</taxon>
        <taxon>Neopterygii</taxon>
        <taxon>Teleostei</taxon>
        <taxon>Neoteleostei</taxon>
        <taxon>Acanthomorphata</taxon>
        <taxon>Eupercaria</taxon>
        <taxon>Spariformes</taxon>
        <taxon>Sparidae</taxon>
        <taxon>Sparus</taxon>
    </lineage>
</organism>
<sequence length="455" mass="53179">MQVLNCVFNDPIHGHLELHPLLIKIIDTPQFQRLRFIKQLGGAYFVYPGASHNRFEHSIGVAHLAGELARQSELQITKNDITDEDILCVQIAGLCHDLGHGPFSHLYDGMFIKKQHPDKEWKHEKASIEMFDYLVEVNGLKKEMEKWNLNLTNDVVFIKEMIDGPLDTKTAQDKGWSYKGRGKEKSFLYEIVSNKRNGIDVDKFDYFARDCHHLGMKNNFDYRRFFHFARVCEVDGDKQICVRDKEVSNIYNMFHTRYYLHKRAYQHKVKGIIETMITDAFLKADEHIEIKGSGGRMFTLSTAMDNMEAYTKLTDHVFEQILFSSSDDLKEAREILERIISRDLYKFLGQKLIEKPDLNERLQPEDFEISVITLDYGKKDKNPVDYMHFYSKEKPDKAFKLPKEEVSQLLPKNFSETIVRIFCKKTDDTSLSAAKDHPLLKLWKNQKPWGNNQLI</sequence>
<dbReference type="GO" id="GO:0008832">
    <property type="term" value="F:dGTPase activity"/>
    <property type="evidence" value="ECO:0007669"/>
    <property type="project" value="TreeGrafter"/>
</dbReference>
<name>A0A671W4H5_SPAAU</name>
<keyword evidence="4" id="KW-1185">Reference proteome</keyword>
<comment type="similarity">
    <text evidence="1">Belongs to the SAMHD1 family.</text>
</comment>
<dbReference type="Ensembl" id="ENSSAUT00010035564.1">
    <property type="protein sequence ID" value="ENSSAUP00010033755.1"/>
    <property type="gene ID" value="ENSSAUG00010014224.1"/>
</dbReference>
<proteinExistence type="inferred from homology"/>
<dbReference type="Pfam" id="PF01966">
    <property type="entry name" value="HD"/>
    <property type="match status" value="1"/>
</dbReference>
<dbReference type="InterPro" id="IPR003607">
    <property type="entry name" value="HD/PDEase_dom"/>
</dbReference>
<dbReference type="FunFam" id="1.10.3210.10:FF:000015">
    <property type="entry name" value="Deoxynucleoside triphosphate triphosphohydrolase SAMHD1"/>
    <property type="match status" value="1"/>
</dbReference>